<dbReference type="InterPro" id="IPR001487">
    <property type="entry name" value="Bromodomain"/>
</dbReference>
<dbReference type="PRINTS" id="PR00503">
    <property type="entry name" value="BROMODOMAIN"/>
</dbReference>
<dbReference type="Gene3D" id="1.20.920.10">
    <property type="entry name" value="Bromodomain-like"/>
    <property type="match status" value="1"/>
</dbReference>
<dbReference type="Proteomes" id="UP001143981">
    <property type="component" value="Unassembled WGS sequence"/>
</dbReference>
<feature type="compositionally biased region" description="Pro residues" evidence="3">
    <location>
        <begin position="131"/>
        <end position="144"/>
    </location>
</feature>
<name>A0A9W8CMQ4_9FUNG</name>
<organism evidence="5 6">
    <name type="scientific">Coemansia biformis</name>
    <dbReference type="NCBI Taxonomy" id="1286918"/>
    <lineage>
        <taxon>Eukaryota</taxon>
        <taxon>Fungi</taxon>
        <taxon>Fungi incertae sedis</taxon>
        <taxon>Zoopagomycota</taxon>
        <taxon>Kickxellomycotina</taxon>
        <taxon>Kickxellomycetes</taxon>
        <taxon>Kickxellales</taxon>
        <taxon>Kickxellaceae</taxon>
        <taxon>Coemansia</taxon>
    </lineage>
</organism>
<evidence type="ECO:0000256" key="3">
    <source>
        <dbReference type="SAM" id="MobiDB-lite"/>
    </source>
</evidence>
<dbReference type="PROSITE" id="PS00633">
    <property type="entry name" value="BROMODOMAIN_1"/>
    <property type="match status" value="1"/>
</dbReference>
<evidence type="ECO:0000256" key="1">
    <source>
        <dbReference type="ARBA" id="ARBA00023117"/>
    </source>
</evidence>
<feature type="region of interest" description="Disordered" evidence="3">
    <location>
        <begin position="118"/>
        <end position="315"/>
    </location>
</feature>
<feature type="non-terminal residue" evidence="5">
    <location>
        <position position="1"/>
    </location>
</feature>
<feature type="region of interest" description="Disordered" evidence="3">
    <location>
        <begin position="1"/>
        <end position="55"/>
    </location>
</feature>
<reference evidence="5" key="1">
    <citation type="submission" date="2022-07" db="EMBL/GenBank/DDBJ databases">
        <title>Phylogenomic reconstructions and comparative analyses of Kickxellomycotina fungi.</title>
        <authorList>
            <person name="Reynolds N.K."/>
            <person name="Stajich J.E."/>
            <person name="Barry K."/>
            <person name="Grigoriev I.V."/>
            <person name="Crous P."/>
            <person name="Smith M.E."/>
        </authorList>
    </citation>
    <scope>NUCLEOTIDE SEQUENCE</scope>
    <source>
        <strain evidence="5">BCRC 34381</strain>
    </source>
</reference>
<feature type="compositionally biased region" description="Low complexity" evidence="3">
    <location>
        <begin position="421"/>
        <end position="435"/>
    </location>
</feature>
<dbReference type="Pfam" id="PF00439">
    <property type="entry name" value="Bromodomain"/>
    <property type="match status" value="1"/>
</dbReference>
<dbReference type="GO" id="GO:0005634">
    <property type="term" value="C:nucleus"/>
    <property type="evidence" value="ECO:0007669"/>
    <property type="project" value="TreeGrafter"/>
</dbReference>
<dbReference type="InterPro" id="IPR018359">
    <property type="entry name" value="Bromodomain_CS"/>
</dbReference>
<dbReference type="GO" id="GO:0000785">
    <property type="term" value="C:chromatin"/>
    <property type="evidence" value="ECO:0007669"/>
    <property type="project" value="TreeGrafter"/>
</dbReference>
<feature type="compositionally biased region" description="Basic residues" evidence="3">
    <location>
        <begin position="1"/>
        <end position="17"/>
    </location>
</feature>
<dbReference type="EMBL" id="JANBOI010002918">
    <property type="protein sequence ID" value="KAJ1719380.1"/>
    <property type="molecule type" value="Genomic_DNA"/>
</dbReference>
<feature type="non-terminal residue" evidence="5">
    <location>
        <position position="534"/>
    </location>
</feature>
<dbReference type="PANTHER" id="PTHR22880">
    <property type="entry name" value="FALZ-RELATED BROMODOMAIN-CONTAINING PROTEINS"/>
    <property type="match status" value="1"/>
</dbReference>
<gene>
    <name evidence="5" type="ORF">LPJ61_006317</name>
</gene>
<dbReference type="AlphaFoldDB" id="A0A9W8CMQ4"/>
<protein>
    <recommendedName>
        <fullName evidence="4">Bromo domain-containing protein</fullName>
    </recommendedName>
</protein>
<comment type="caution">
    <text evidence="5">The sequence shown here is derived from an EMBL/GenBank/DDBJ whole genome shotgun (WGS) entry which is preliminary data.</text>
</comment>
<sequence>KTHKKLKIKLGGRRKSAKAAGGALKQTGVKPAARSSASSDSEDMPLALSMSSAAPSSVAELGVGDPYAADVIPGEHTDVSGMPLTGLTDASESVAARRRLAHDREPLVDVVGEGYYTPSHGHGLPAIAGTRPPPIAGTRPPPIAVPDDRLNSPAYAGSAAHGSTGDAAAPQQQQQPQTKVKLKLKLSKASKPPAASPHTGHPPSRARSPSFSSQIPPSPHHSTVPRISSPLATSPLVTSPVRKAREPTPGGWSPVYEPTEYNVGGSPGRRRGSSTLQSIIGGNGHPANTGDVPGAAVSDVAPSGGDNGAGPSAPARKTMHRILRKISKHQSAFPFLRPVDVVLDGCPTYYDVIKHPMDLGTIKMKLEAPAGYSSPSEFEADIRLMFGNCYAFNPLGTPVHDMGKAVEAVFDTEWVKSGLSGTAAAPPATPAQTGGSKRKSTPKSLPDKDASAALVETPKRQKKSNGADAASIEVTAGDMQAVGGESSAVMTTPVGKGTKVARTTSTGKARTKKAETAAAAGTKIKTPRKRSSGQ</sequence>
<dbReference type="PROSITE" id="PS50014">
    <property type="entry name" value="BROMODOMAIN_2"/>
    <property type="match status" value="1"/>
</dbReference>
<accession>A0A9W8CMQ4</accession>
<feature type="domain" description="Bromo" evidence="4">
    <location>
        <begin position="327"/>
        <end position="400"/>
    </location>
</feature>
<evidence type="ECO:0000313" key="6">
    <source>
        <dbReference type="Proteomes" id="UP001143981"/>
    </source>
</evidence>
<dbReference type="SUPFAM" id="SSF47370">
    <property type="entry name" value="Bromodomain"/>
    <property type="match status" value="1"/>
</dbReference>
<dbReference type="SMART" id="SM00297">
    <property type="entry name" value="BROMO"/>
    <property type="match status" value="1"/>
</dbReference>
<feature type="compositionally biased region" description="Low complexity" evidence="3">
    <location>
        <begin position="32"/>
        <end position="55"/>
    </location>
</feature>
<evidence type="ECO:0000256" key="2">
    <source>
        <dbReference type="PROSITE-ProRule" id="PRU00035"/>
    </source>
</evidence>
<feature type="compositionally biased region" description="Basic residues" evidence="3">
    <location>
        <begin position="525"/>
        <end position="534"/>
    </location>
</feature>
<keyword evidence="6" id="KW-1185">Reference proteome</keyword>
<evidence type="ECO:0000313" key="5">
    <source>
        <dbReference type="EMBL" id="KAJ1719380.1"/>
    </source>
</evidence>
<dbReference type="GO" id="GO:0006338">
    <property type="term" value="P:chromatin remodeling"/>
    <property type="evidence" value="ECO:0007669"/>
    <property type="project" value="TreeGrafter"/>
</dbReference>
<keyword evidence="1 2" id="KW-0103">Bromodomain</keyword>
<dbReference type="PANTHER" id="PTHR22880:SF225">
    <property type="entry name" value="BROMODOMAIN-CONTAINING PROTEIN BET-1-RELATED"/>
    <property type="match status" value="1"/>
</dbReference>
<feature type="region of interest" description="Disordered" evidence="3">
    <location>
        <begin position="420"/>
        <end position="534"/>
    </location>
</feature>
<feature type="compositionally biased region" description="Low complexity" evidence="3">
    <location>
        <begin position="167"/>
        <end position="177"/>
    </location>
</feature>
<dbReference type="InterPro" id="IPR036427">
    <property type="entry name" value="Bromodomain-like_sf"/>
</dbReference>
<dbReference type="GO" id="GO:0006355">
    <property type="term" value="P:regulation of DNA-templated transcription"/>
    <property type="evidence" value="ECO:0007669"/>
    <property type="project" value="TreeGrafter"/>
</dbReference>
<feature type="compositionally biased region" description="Low complexity" evidence="3">
    <location>
        <begin position="189"/>
        <end position="215"/>
    </location>
</feature>
<dbReference type="OrthoDB" id="21449at2759"/>
<evidence type="ECO:0000259" key="4">
    <source>
        <dbReference type="PROSITE" id="PS50014"/>
    </source>
</evidence>
<proteinExistence type="predicted"/>
<dbReference type="InterPro" id="IPR050935">
    <property type="entry name" value="Bromo_chromatin_reader"/>
</dbReference>